<comment type="caution">
    <text evidence="1">The sequence shown here is derived from an EMBL/GenBank/DDBJ whole genome shotgun (WGS) entry which is preliminary data.</text>
</comment>
<evidence type="ECO:0000313" key="1">
    <source>
        <dbReference type="EMBL" id="MED6152809.1"/>
    </source>
</evidence>
<sequence length="50" mass="5379">MIGSSEAAGCGGVLRKERGRWIGDSRTILGIVQRLKQSYGALIKDEEASD</sequence>
<organism evidence="1 2">
    <name type="scientific">Stylosanthes scabra</name>
    <dbReference type="NCBI Taxonomy" id="79078"/>
    <lineage>
        <taxon>Eukaryota</taxon>
        <taxon>Viridiplantae</taxon>
        <taxon>Streptophyta</taxon>
        <taxon>Embryophyta</taxon>
        <taxon>Tracheophyta</taxon>
        <taxon>Spermatophyta</taxon>
        <taxon>Magnoliopsida</taxon>
        <taxon>eudicotyledons</taxon>
        <taxon>Gunneridae</taxon>
        <taxon>Pentapetalae</taxon>
        <taxon>rosids</taxon>
        <taxon>fabids</taxon>
        <taxon>Fabales</taxon>
        <taxon>Fabaceae</taxon>
        <taxon>Papilionoideae</taxon>
        <taxon>50 kb inversion clade</taxon>
        <taxon>dalbergioids sensu lato</taxon>
        <taxon>Dalbergieae</taxon>
        <taxon>Pterocarpus clade</taxon>
        <taxon>Stylosanthes</taxon>
    </lineage>
</organism>
<reference evidence="1 2" key="1">
    <citation type="journal article" date="2023" name="Plants (Basel)">
        <title>Bridging the Gap: Combining Genomics and Transcriptomics Approaches to Understand Stylosanthes scabra, an Orphan Legume from the Brazilian Caatinga.</title>
        <authorList>
            <person name="Ferreira-Neto J.R.C."/>
            <person name="da Silva M.D."/>
            <person name="Binneck E."/>
            <person name="de Melo N.F."/>
            <person name="da Silva R.H."/>
            <person name="de Melo A.L.T.M."/>
            <person name="Pandolfi V."/>
            <person name="Bustamante F.O."/>
            <person name="Brasileiro-Vidal A.C."/>
            <person name="Benko-Iseppon A.M."/>
        </authorList>
    </citation>
    <scope>NUCLEOTIDE SEQUENCE [LARGE SCALE GENOMIC DNA]</scope>
    <source>
        <tissue evidence="1">Leaves</tissue>
    </source>
</reference>
<evidence type="ECO:0000313" key="2">
    <source>
        <dbReference type="Proteomes" id="UP001341840"/>
    </source>
</evidence>
<dbReference type="EMBL" id="JASCZI010092813">
    <property type="protein sequence ID" value="MED6152809.1"/>
    <property type="molecule type" value="Genomic_DNA"/>
</dbReference>
<proteinExistence type="predicted"/>
<accession>A0ABU6TWE2</accession>
<dbReference type="Proteomes" id="UP001341840">
    <property type="component" value="Unassembled WGS sequence"/>
</dbReference>
<gene>
    <name evidence="1" type="ORF">PIB30_095528</name>
</gene>
<protein>
    <submittedName>
        <fullName evidence="1">Uncharacterized protein</fullName>
    </submittedName>
</protein>
<keyword evidence="2" id="KW-1185">Reference proteome</keyword>
<name>A0ABU6TWE2_9FABA</name>